<dbReference type="Pfam" id="PF00034">
    <property type="entry name" value="Cytochrom_C"/>
    <property type="match status" value="1"/>
</dbReference>
<evidence type="ECO:0000256" key="4">
    <source>
        <dbReference type="PROSITE-ProRule" id="PRU00433"/>
    </source>
</evidence>
<dbReference type="InterPro" id="IPR051459">
    <property type="entry name" value="Cytochrome_c-type_DH"/>
</dbReference>
<organism evidence="6 7">
    <name type="scientific">Siphonobacter aquaeclarae</name>
    <dbReference type="NCBI Taxonomy" id="563176"/>
    <lineage>
        <taxon>Bacteria</taxon>
        <taxon>Pseudomonadati</taxon>
        <taxon>Bacteroidota</taxon>
        <taxon>Cytophagia</taxon>
        <taxon>Cytophagales</taxon>
        <taxon>Cytophagaceae</taxon>
        <taxon>Siphonobacter</taxon>
    </lineage>
</organism>
<dbReference type="InterPro" id="IPR036909">
    <property type="entry name" value="Cyt_c-like_dom_sf"/>
</dbReference>
<keyword evidence="1 4" id="KW-0349">Heme</keyword>
<dbReference type="InterPro" id="IPR009056">
    <property type="entry name" value="Cyt_c-like_dom"/>
</dbReference>
<dbReference type="PROSITE" id="PS51007">
    <property type="entry name" value="CYTC"/>
    <property type="match status" value="1"/>
</dbReference>
<feature type="domain" description="Cytochrome c" evidence="5">
    <location>
        <begin position="27"/>
        <end position="117"/>
    </location>
</feature>
<dbReference type="PANTHER" id="PTHR35008:SF8">
    <property type="entry name" value="ALCOHOL DEHYDROGENASE CYTOCHROME C SUBUNIT"/>
    <property type="match status" value="1"/>
</dbReference>
<sequence>MKRLLSFLPVLAILASCQSEQEVKRQQYVSEGLEVYKKHCSNCHQPDGKGMAKLYPPLADSDYLTAANRNAVLCGIRYGFHAPLTVNGQVYRQSMPANPQLKPLDVAVLMTFLSSKFGKDPAITEVADVEKALADCRQP</sequence>
<evidence type="ECO:0000256" key="2">
    <source>
        <dbReference type="ARBA" id="ARBA00022723"/>
    </source>
</evidence>
<gene>
    <name evidence="6" type="ORF">SAMN04488090_1833</name>
</gene>
<evidence type="ECO:0000259" key="5">
    <source>
        <dbReference type="PROSITE" id="PS51007"/>
    </source>
</evidence>
<proteinExistence type="predicted"/>
<evidence type="ECO:0000256" key="1">
    <source>
        <dbReference type="ARBA" id="ARBA00022617"/>
    </source>
</evidence>
<evidence type="ECO:0000256" key="3">
    <source>
        <dbReference type="ARBA" id="ARBA00023004"/>
    </source>
</evidence>
<dbReference type="AlphaFoldDB" id="A0A1G9N1V5"/>
<dbReference type="PROSITE" id="PS51257">
    <property type="entry name" value="PROKAR_LIPOPROTEIN"/>
    <property type="match status" value="1"/>
</dbReference>
<dbReference type="STRING" id="563176.SAMN04488090_1833"/>
<name>A0A1G9N1V5_9BACT</name>
<dbReference type="PANTHER" id="PTHR35008">
    <property type="entry name" value="BLL4482 PROTEIN-RELATED"/>
    <property type="match status" value="1"/>
</dbReference>
<dbReference type="RefSeq" id="WP_093200711.1">
    <property type="nucleotide sequence ID" value="NZ_FNGS01000003.1"/>
</dbReference>
<keyword evidence="2 4" id="KW-0479">Metal-binding</keyword>
<evidence type="ECO:0000313" key="7">
    <source>
        <dbReference type="Proteomes" id="UP000198901"/>
    </source>
</evidence>
<dbReference type="GO" id="GO:0046872">
    <property type="term" value="F:metal ion binding"/>
    <property type="evidence" value="ECO:0007669"/>
    <property type="project" value="UniProtKB-KW"/>
</dbReference>
<dbReference type="GO" id="GO:0009055">
    <property type="term" value="F:electron transfer activity"/>
    <property type="evidence" value="ECO:0007669"/>
    <property type="project" value="InterPro"/>
</dbReference>
<keyword evidence="7" id="KW-1185">Reference proteome</keyword>
<dbReference type="OrthoDB" id="9811395at2"/>
<dbReference type="SUPFAM" id="SSF46626">
    <property type="entry name" value="Cytochrome c"/>
    <property type="match status" value="1"/>
</dbReference>
<dbReference type="EMBL" id="FNGS01000003">
    <property type="protein sequence ID" value="SDL80502.1"/>
    <property type="molecule type" value="Genomic_DNA"/>
</dbReference>
<reference evidence="6 7" key="1">
    <citation type="submission" date="2016-10" db="EMBL/GenBank/DDBJ databases">
        <authorList>
            <person name="de Groot N.N."/>
        </authorList>
    </citation>
    <scope>NUCLEOTIDE SEQUENCE [LARGE SCALE GENOMIC DNA]</scope>
    <source>
        <strain evidence="6 7">DSM 21668</strain>
    </source>
</reference>
<dbReference type="GO" id="GO:0020037">
    <property type="term" value="F:heme binding"/>
    <property type="evidence" value="ECO:0007669"/>
    <property type="project" value="InterPro"/>
</dbReference>
<keyword evidence="3 4" id="KW-0408">Iron</keyword>
<evidence type="ECO:0000313" key="6">
    <source>
        <dbReference type="EMBL" id="SDL80502.1"/>
    </source>
</evidence>
<protein>
    <submittedName>
        <fullName evidence="6">Cytochrome c</fullName>
    </submittedName>
</protein>
<dbReference type="Proteomes" id="UP000198901">
    <property type="component" value="Unassembled WGS sequence"/>
</dbReference>
<accession>A0A1G9N1V5</accession>
<dbReference type="Gene3D" id="1.10.760.10">
    <property type="entry name" value="Cytochrome c-like domain"/>
    <property type="match status" value="1"/>
</dbReference>